<gene>
    <name evidence="2" type="ORF">ACRB68_78190</name>
</gene>
<evidence type="ECO:0000313" key="2">
    <source>
        <dbReference type="EMBL" id="MQY09690.1"/>
    </source>
</evidence>
<dbReference type="PRINTS" id="PR00111">
    <property type="entry name" value="ABHYDROLASE"/>
</dbReference>
<reference evidence="2 3" key="1">
    <citation type="submission" date="2019-10" db="EMBL/GenBank/DDBJ databases">
        <title>Actinomadura rubteroloni sp. nov. and Actinomadura macrotermitis sp. nov., isolated from the gut of fungus growing-termite Macrotermes natalensis.</title>
        <authorList>
            <person name="Benndorf R."/>
            <person name="Martin K."/>
            <person name="Kuefner M."/>
            <person name="De Beer W."/>
            <person name="Kaster A.-K."/>
            <person name="Vollmers J."/>
            <person name="Poulsen M."/>
            <person name="Beemelmanns C."/>
        </authorList>
    </citation>
    <scope>NUCLEOTIDE SEQUENCE [LARGE SCALE GENOMIC DNA]</scope>
    <source>
        <strain evidence="2 3">RB68</strain>
    </source>
</reference>
<protein>
    <recommendedName>
        <fullName evidence="1">AB hydrolase-1 domain-containing protein</fullName>
    </recommendedName>
</protein>
<dbReference type="GO" id="GO:0003824">
    <property type="term" value="F:catalytic activity"/>
    <property type="evidence" value="ECO:0007669"/>
    <property type="project" value="UniProtKB-ARBA"/>
</dbReference>
<organism evidence="2 3">
    <name type="scientific">Actinomadura macrotermitis</name>
    <dbReference type="NCBI Taxonomy" id="2585200"/>
    <lineage>
        <taxon>Bacteria</taxon>
        <taxon>Bacillati</taxon>
        <taxon>Actinomycetota</taxon>
        <taxon>Actinomycetes</taxon>
        <taxon>Streptosporangiales</taxon>
        <taxon>Thermomonosporaceae</taxon>
        <taxon>Actinomadura</taxon>
    </lineage>
</organism>
<dbReference type="RefSeq" id="WP_153541896.1">
    <property type="nucleotide sequence ID" value="NZ_WEGH01000007.1"/>
</dbReference>
<keyword evidence="3" id="KW-1185">Reference proteome</keyword>
<sequence length="298" mass="31888">MSDARTATPARWRDADLGARREIEVPGGRIAVFEAGEGAPVVFVHGVLANANLWRRVVARLSDRYRCVTLDLPFGAHTTAMPGADLTPPALAAMVAAAIEALDAGPVTLVGNDSGGAVCQIVATTRPGLVGRLVLTSCDAYDNFPPRFFGYLKVVVRVPGGIGALLNTLRLLPPLRRLPIAFGWLANRPLPRAVSDSYVLPACVDPGVRDDLHRVLRGLDRRHTIAAAKRFGDFTSPVLIAWSERDRFFPAAHAERLAADLAGARLAWIPGARTFSPEDQPARLASAIAGFVPEQAAR</sequence>
<dbReference type="PANTHER" id="PTHR46438">
    <property type="entry name" value="ALPHA/BETA-HYDROLASES SUPERFAMILY PROTEIN"/>
    <property type="match status" value="1"/>
</dbReference>
<dbReference type="Gene3D" id="3.40.50.1820">
    <property type="entry name" value="alpha/beta hydrolase"/>
    <property type="match status" value="1"/>
</dbReference>
<dbReference type="EMBL" id="WEGH01000007">
    <property type="protein sequence ID" value="MQY09690.1"/>
    <property type="molecule type" value="Genomic_DNA"/>
</dbReference>
<dbReference type="Pfam" id="PF00561">
    <property type="entry name" value="Abhydrolase_1"/>
    <property type="match status" value="1"/>
</dbReference>
<dbReference type="SUPFAM" id="SSF53474">
    <property type="entry name" value="alpha/beta-Hydrolases"/>
    <property type="match status" value="1"/>
</dbReference>
<dbReference type="InterPro" id="IPR029058">
    <property type="entry name" value="AB_hydrolase_fold"/>
</dbReference>
<dbReference type="PANTHER" id="PTHR46438:SF11">
    <property type="entry name" value="LIPASE-RELATED"/>
    <property type="match status" value="1"/>
</dbReference>
<dbReference type="InterPro" id="IPR000073">
    <property type="entry name" value="AB_hydrolase_1"/>
</dbReference>
<feature type="domain" description="AB hydrolase-1" evidence="1">
    <location>
        <begin position="40"/>
        <end position="138"/>
    </location>
</feature>
<dbReference type="AlphaFoldDB" id="A0A7K0C8B4"/>
<accession>A0A7K0C8B4</accession>
<proteinExistence type="predicted"/>
<comment type="caution">
    <text evidence="2">The sequence shown here is derived from an EMBL/GenBank/DDBJ whole genome shotgun (WGS) entry which is preliminary data.</text>
</comment>
<evidence type="ECO:0000313" key="3">
    <source>
        <dbReference type="Proteomes" id="UP000487268"/>
    </source>
</evidence>
<name>A0A7K0C8B4_9ACTN</name>
<evidence type="ECO:0000259" key="1">
    <source>
        <dbReference type="Pfam" id="PF00561"/>
    </source>
</evidence>
<dbReference type="Proteomes" id="UP000487268">
    <property type="component" value="Unassembled WGS sequence"/>
</dbReference>
<dbReference type="OrthoDB" id="3400345at2"/>